<evidence type="ECO:0000256" key="6">
    <source>
        <dbReference type="ARBA" id="ARBA00023029"/>
    </source>
</evidence>
<evidence type="ECO:0000256" key="7">
    <source>
        <dbReference type="ARBA" id="ARBA00023125"/>
    </source>
</evidence>
<accession>A0A9D1I7U3</accession>
<keyword evidence="4 9" id="KW-0547">Nucleotide-binding</keyword>
<dbReference type="AlphaFoldDB" id="A0A9D1I7U3"/>
<dbReference type="Proteomes" id="UP000824089">
    <property type="component" value="Unassembled WGS sequence"/>
</dbReference>
<comment type="subcellular location">
    <subcellularLocation>
        <location evidence="9">Cytoplasm</location>
    </subcellularLocation>
</comment>
<evidence type="ECO:0000256" key="9">
    <source>
        <dbReference type="HAMAP-Rule" id="MF_01897"/>
    </source>
</evidence>
<dbReference type="GO" id="GO:0005524">
    <property type="term" value="F:ATP binding"/>
    <property type="evidence" value="ECO:0007669"/>
    <property type="project" value="UniProtKB-UniRule"/>
</dbReference>
<sequence>MSDEINKEATVEPSKVLPIDIVHEMKKSFIDYSMSVIVDRALPDVRDGLKPVHRRIIYSMYEQGYTPDKAYRKSATTVGNVMGKYHPHGDAAIYDSLVRLAQDFSMRYTLVDGNGNFGSRDGDPPAAQRYTEAKMSKISMEMVADINKNTVDFRPNYDEHEMEPSVLPARFPNMLVNGSSGIAVGMATNIPPHNLGEVIDGVIQVMEHPDITIDELMQYIKGPDFPTGANILGRQGIREAYRTGRGKILVRAEAKIEEMGNGRHRIVVTEIPYQVNNARLVEKIAELVKEKRIDTISGLRDEYSKAGIRIVIELKREANPNVVLNQLYKFTSLQEAFNVNMLALIPTADGKSQPQLINLKEALVYYIDHQKDVVTRRTRFDLDKALDRAHILEGTLLALDHIDEVINIIRSSKTEPIAKEGMMNRFGFTERQAQYIIDMRLGRLTGIEREKVLEEYQEKQKEIAYYQSILGDELLLMGVIKDELLAIKKAYADERRTRIIPYEGEIDIDDLIHEQEIAVTLTHFGYVKRTPADTYKAQRRGGKGIMGLSTREEDFVEHLLITSSHNMLLFITTFGRVYSLKGYEIPDAGRTAKGIAIVNLLQLSAGEKIATMIPISGFEDGKYLLMATKEGIIKKTELKEYSNIRKGGLIALELREGDELINARLANENRDVMLVTRKGMSIRFSEADVRATGRASIGVRGITLRDDDYVIGMDICDPANSLLIITEKGFGKRTDIEEYRIQSRGGKGLLTYKISEKTGELAGMMMVSDADDVMLITTEGVIIRIHAADISIIGRNTSGVRLMRTTENNLIVSCAKTDREEDADEADGAEDENEPQNGGEEPDGQSGEKSDASDEEPDLEAGKEILNKLDIE</sequence>
<feature type="region of interest" description="Disordered" evidence="11">
    <location>
        <begin position="813"/>
        <end position="872"/>
    </location>
</feature>
<proteinExistence type="inferred from homology"/>
<feature type="compositionally biased region" description="Basic and acidic residues" evidence="11">
    <location>
        <begin position="860"/>
        <end position="872"/>
    </location>
</feature>
<dbReference type="SUPFAM" id="SSF56719">
    <property type="entry name" value="Type II DNA topoisomerase"/>
    <property type="match status" value="1"/>
</dbReference>
<dbReference type="SUPFAM" id="SSF101904">
    <property type="entry name" value="GyrA/ParC C-terminal domain-like"/>
    <property type="match status" value="1"/>
</dbReference>
<feature type="active site" description="O-(5'-phospho-DNA)-tyrosine intermediate" evidence="9 10">
    <location>
        <position position="130"/>
    </location>
</feature>
<feature type="domain" description="Topo IIA-type catalytic" evidence="12">
    <location>
        <begin position="42"/>
        <end position="511"/>
    </location>
</feature>
<comment type="catalytic activity">
    <reaction evidence="1 9 10">
        <text>ATP-dependent breakage, passage and rejoining of double-stranded DNA.</text>
        <dbReference type="EC" id="5.6.2.2"/>
    </reaction>
</comment>
<evidence type="ECO:0000256" key="8">
    <source>
        <dbReference type="ARBA" id="ARBA00023235"/>
    </source>
</evidence>
<comment type="subunit">
    <text evidence="9">Heterotetramer, composed of two GyrA and two GyrB chains. In the heterotetramer, GyrA contains the active site tyrosine that forms a transient covalent intermediate with DNA, while GyrB binds cofactors and catalyzes ATP hydrolysis.</text>
</comment>
<dbReference type="Gene3D" id="1.10.268.10">
    <property type="entry name" value="Topoisomerase, domain 3"/>
    <property type="match status" value="1"/>
</dbReference>
<dbReference type="Gene3D" id="2.120.10.90">
    <property type="entry name" value="DNA gyrase/topoisomerase IV, subunit A, C-terminal"/>
    <property type="match status" value="1"/>
</dbReference>
<feature type="compositionally biased region" description="Acidic residues" evidence="11">
    <location>
        <begin position="820"/>
        <end position="834"/>
    </location>
</feature>
<dbReference type="Pfam" id="PF03989">
    <property type="entry name" value="DNA_gyraseA_C"/>
    <property type="match status" value="6"/>
</dbReference>
<comment type="caution">
    <text evidence="13">The sequence shown here is derived from an EMBL/GenBank/DDBJ whole genome shotgun (WGS) entry which is preliminary data.</text>
</comment>
<dbReference type="NCBIfam" id="NF004043">
    <property type="entry name" value="PRK05560.1"/>
    <property type="match status" value="1"/>
</dbReference>
<dbReference type="InterPro" id="IPR013758">
    <property type="entry name" value="Topo_IIA_A/C_ab"/>
</dbReference>
<evidence type="ECO:0000256" key="11">
    <source>
        <dbReference type="SAM" id="MobiDB-lite"/>
    </source>
</evidence>
<dbReference type="GO" id="GO:0006265">
    <property type="term" value="P:DNA topological change"/>
    <property type="evidence" value="ECO:0007669"/>
    <property type="project" value="UniProtKB-UniRule"/>
</dbReference>
<dbReference type="FunFam" id="3.90.199.10:FF:000001">
    <property type="entry name" value="DNA gyrase subunit A"/>
    <property type="match status" value="1"/>
</dbReference>
<dbReference type="InterPro" id="IPR035516">
    <property type="entry name" value="Gyrase/topoIV_suA_C"/>
</dbReference>
<organism evidence="13 14">
    <name type="scientific">Candidatus Egerieisoma faecipullorum</name>
    <dbReference type="NCBI Taxonomy" id="2840963"/>
    <lineage>
        <taxon>Bacteria</taxon>
        <taxon>Bacillati</taxon>
        <taxon>Bacillota</taxon>
        <taxon>Clostridia</taxon>
        <taxon>Eubacteriales</taxon>
        <taxon>Clostridiaceae</taxon>
        <taxon>Clostridiaceae incertae sedis</taxon>
        <taxon>Candidatus Egerieisoma</taxon>
    </lineage>
</organism>
<keyword evidence="6 9" id="KW-0799">Topoisomerase</keyword>
<dbReference type="GO" id="GO:0003677">
    <property type="term" value="F:DNA binding"/>
    <property type="evidence" value="ECO:0007669"/>
    <property type="project" value="UniProtKB-UniRule"/>
</dbReference>
<evidence type="ECO:0000256" key="2">
    <source>
        <dbReference type="ARBA" id="ARBA00008263"/>
    </source>
</evidence>
<dbReference type="InterPro" id="IPR013760">
    <property type="entry name" value="Topo_IIA-like_dom_sf"/>
</dbReference>
<name>A0A9D1I7U3_9CLOT</name>
<comment type="similarity">
    <text evidence="2 9">Belongs to the type II topoisomerase GyrA/ParC subunit family.</text>
</comment>
<evidence type="ECO:0000256" key="1">
    <source>
        <dbReference type="ARBA" id="ARBA00000185"/>
    </source>
</evidence>
<dbReference type="CDD" id="cd00187">
    <property type="entry name" value="TOP4c"/>
    <property type="match status" value="1"/>
</dbReference>
<feature type="short sequence motif" description="GyrA-box" evidence="9">
    <location>
        <begin position="538"/>
        <end position="544"/>
    </location>
</feature>
<dbReference type="InterPro" id="IPR005743">
    <property type="entry name" value="GyrA"/>
</dbReference>
<keyword evidence="7 9" id="KW-0238">DNA-binding</keyword>
<dbReference type="SMART" id="SM00434">
    <property type="entry name" value="TOP4c"/>
    <property type="match status" value="1"/>
</dbReference>
<dbReference type="GO" id="GO:0005737">
    <property type="term" value="C:cytoplasm"/>
    <property type="evidence" value="ECO:0007669"/>
    <property type="project" value="UniProtKB-SubCell"/>
</dbReference>
<dbReference type="FunFam" id="1.10.268.10:FF:000001">
    <property type="entry name" value="DNA gyrase subunit A"/>
    <property type="match status" value="1"/>
</dbReference>
<gene>
    <name evidence="9 13" type="primary">gyrA</name>
    <name evidence="13" type="ORF">IAD50_06960</name>
</gene>
<protein>
    <recommendedName>
        <fullName evidence="9">DNA gyrase subunit A</fullName>
        <ecNumber evidence="9">5.6.2.2</ecNumber>
    </recommendedName>
</protein>
<keyword evidence="5 9" id="KW-0067">ATP-binding</keyword>
<dbReference type="EC" id="5.6.2.2" evidence="9"/>
<evidence type="ECO:0000256" key="10">
    <source>
        <dbReference type="PROSITE-ProRule" id="PRU01384"/>
    </source>
</evidence>
<evidence type="ECO:0000313" key="14">
    <source>
        <dbReference type="Proteomes" id="UP000824089"/>
    </source>
</evidence>
<reference evidence="13" key="1">
    <citation type="submission" date="2020-10" db="EMBL/GenBank/DDBJ databases">
        <authorList>
            <person name="Gilroy R."/>
        </authorList>
    </citation>
    <scope>NUCLEOTIDE SEQUENCE</scope>
    <source>
        <strain evidence="13">CHK195-4489</strain>
    </source>
</reference>
<dbReference type="InterPro" id="IPR013757">
    <property type="entry name" value="Topo_IIA_A_a_sf"/>
</dbReference>
<dbReference type="HAMAP" id="MF_01897">
    <property type="entry name" value="GyrA"/>
    <property type="match status" value="1"/>
</dbReference>
<dbReference type="PANTHER" id="PTHR43493:SF5">
    <property type="entry name" value="DNA GYRASE SUBUNIT A, CHLOROPLASTIC_MITOCHONDRIAL"/>
    <property type="match status" value="1"/>
</dbReference>
<dbReference type="InterPro" id="IPR002205">
    <property type="entry name" value="Topo_IIA_dom_A"/>
</dbReference>
<dbReference type="GO" id="GO:0009330">
    <property type="term" value="C:DNA topoisomerase type II (double strand cut, ATP-hydrolyzing) complex"/>
    <property type="evidence" value="ECO:0007669"/>
    <property type="project" value="TreeGrafter"/>
</dbReference>
<dbReference type="EMBL" id="DVMM01000144">
    <property type="protein sequence ID" value="HIU30016.1"/>
    <property type="molecule type" value="Genomic_DNA"/>
</dbReference>
<dbReference type="InterPro" id="IPR006691">
    <property type="entry name" value="GyrA/parC_rep"/>
</dbReference>
<dbReference type="GO" id="GO:0005694">
    <property type="term" value="C:chromosome"/>
    <property type="evidence" value="ECO:0007669"/>
    <property type="project" value="InterPro"/>
</dbReference>
<keyword evidence="8 9" id="KW-0413">Isomerase</keyword>
<dbReference type="Gene3D" id="3.30.1360.40">
    <property type="match status" value="1"/>
</dbReference>
<evidence type="ECO:0000256" key="3">
    <source>
        <dbReference type="ARBA" id="ARBA00022490"/>
    </source>
</evidence>
<dbReference type="NCBIfam" id="NF004044">
    <property type="entry name" value="PRK05561.1"/>
    <property type="match status" value="1"/>
</dbReference>
<evidence type="ECO:0000256" key="5">
    <source>
        <dbReference type="ARBA" id="ARBA00022840"/>
    </source>
</evidence>
<dbReference type="GO" id="GO:0006261">
    <property type="term" value="P:DNA-templated DNA replication"/>
    <property type="evidence" value="ECO:0007669"/>
    <property type="project" value="UniProtKB-UniRule"/>
</dbReference>
<dbReference type="NCBIfam" id="TIGR01063">
    <property type="entry name" value="gyrA"/>
    <property type="match status" value="1"/>
</dbReference>
<keyword evidence="3 9" id="KW-0963">Cytoplasm</keyword>
<evidence type="ECO:0000313" key="13">
    <source>
        <dbReference type="EMBL" id="HIU30016.1"/>
    </source>
</evidence>
<evidence type="ECO:0000256" key="4">
    <source>
        <dbReference type="ARBA" id="ARBA00022741"/>
    </source>
</evidence>
<reference evidence="13" key="2">
    <citation type="journal article" date="2021" name="PeerJ">
        <title>Extensive microbial diversity within the chicken gut microbiome revealed by metagenomics and culture.</title>
        <authorList>
            <person name="Gilroy R."/>
            <person name="Ravi A."/>
            <person name="Getino M."/>
            <person name="Pursley I."/>
            <person name="Horton D.L."/>
            <person name="Alikhan N.F."/>
            <person name="Baker D."/>
            <person name="Gharbi K."/>
            <person name="Hall N."/>
            <person name="Watson M."/>
            <person name="Adriaenssens E.M."/>
            <person name="Foster-Nyarko E."/>
            <person name="Jarju S."/>
            <person name="Secka A."/>
            <person name="Antonio M."/>
            <person name="Oren A."/>
            <person name="Chaudhuri R.R."/>
            <person name="La Ragione R."/>
            <person name="Hildebrand F."/>
            <person name="Pallen M.J."/>
        </authorList>
    </citation>
    <scope>NUCLEOTIDE SEQUENCE</scope>
    <source>
        <strain evidence="13">CHK195-4489</strain>
    </source>
</reference>
<dbReference type="PANTHER" id="PTHR43493">
    <property type="entry name" value="DNA GYRASE/TOPOISOMERASE SUBUNIT A"/>
    <property type="match status" value="1"/>
</dbReference>
<dbReference type="FunFam" id="3.30.1360.40:FF:000002">
    <property type="entry name" value="DNA gyrase subunit A"/>
    <property type="match status" value="1"/>
</dbReference>
<dbReference type="InterPro" id="IPR050220">
    <property type="entry name" value="Type_II_DNA_Topoisomerases"/>
</dbReference>
<evidence type="ECO:0000259" key="12">
    <source>
        <dbReference type="PROSITE" id="PS52040"/>
    </source>
</evidence>
<dbReference type="PROSITE" id="PS52040">
    <property type="entry name" value="TOPO_IIA"/>
    <property type="match status" value="1"/>
</dbReference>
<dbReference type="FunFam" id="2.120.10.90:FF:000004">
    <property type="entry name" value="DNA gyrase subunit A"/>
    <property type="match status" value="1"/>
</dbReference>
<dbReference type="Pfam" id="PF00521">
    <property type="entry name" value="DNA_topoisoIV"/>
    <property type="match status" value="1"/>
</dbReference>
<comment type="miscellaneous">
    <text evidence="9">Few gyrases are as efficient as E.coli at forming negative supercoils. Not all organisms have 2 type II topoisomerases; in organisms with a single type II topoisomerase this enzyme also has to decatenate newly replicated chromosomes.</text>
</comment>
<comment type="function">
    <text evidence="9">A type II topoisomerase that negatively supercoils closed circular double-stranded (ds) DNA in an ATP-dependent manner to modulate DNA topology and maintain chromosomes in an underwound state. Negative supercoiling favors strand separation, and DNA replication, transcription, recombination and repair, all of which involve strand separation. Also able to catalyze the interconversion of other topological isomers of dsDNA rings, including catenanes and knotted rings. Type II topoisomerases break and join 2 DNA strands simultaneously in an ATP-dependent manner.</text>
</comment>
<dbReference type="GO" id="GO:0034335">
    <property type="term" value="F:DNA negative supercoiling activity"/>
    <property type="evidence" value="ECO:0007669"/>
    <property type="project" value="UniProtKB-ARBA"/>
</dbReference>
<dbReference type="Gene3D" id="3.90.199.10">
    <property type="entry name" value="Topoisomerase II, domain 5"/>
    <property type="match status" value="1"/>
</dbReference>